<dbReference type="PANTHER" id="PTHR31297">
    <property type="entry name" value="GLUCAN ENDO-1,6-BETA-GLUCOSIDASE B"/>
    <property type="match status" value="1"/>
</dbReference>
<dbReference type="CDD" id="cd02980">
    <property type="entry name" value="TRX_Fd_family"/>
    <property type="match status" value="1"/>
</dbReference>
<dbReference type="InterPro" id="IPR017853">
    <property type="entry name" value="GH"/>
</dbReference>
<dbReference type="EMBL" id="BAABRI010000008">
    <property type="protein sequence ID" value="GAA5482489.1"/>
    <property type="molecule type" value="Genomic_DNA"/>
</dbReference>
<gene>
    <name evidence="6" type="ORF">Hsar01_01711</name>
</gene>
<dbReference type="Gene3D" id="3.20.20.80">
    <property type="entry name" value="Glycosidases"/>
    <property type="match status" value="1"/>
</dbReference>
<evidence type="ECO:0000313" key="6">
    <source>
        <dbReference type="EMBL" id="GAA5482489.1"/>
    </source>
</evidence>
<name>A0ABP9UR57_9BACT</name>
<dbReference type="Proteomes" id="UP001476282">
    <property type="component" value="Unassembled WGS sequence"/>
</dbReference>
<dbReference type="PANTHER" id="PTHR31297:SF17">
    <property type="entry name" value="ENDOGLUCANASE"/>
    <property type="match status" value="1"/>
</dbReference>
<keyword evidence="3 4" id="KW-0326">Glycosidase</keyword>
<evidence type="ECO:0000256" key="3">
    <source>
        <dbReference type="ARBA" id="ARBA00023295"/>
    </source>
</evidence>
<evidence type="ECO:0000256" key="1">
    <source>
        <dbReference type="ARBA" id="ARBA00022729"/>
    </source>
</evidence>
<organism evidence="6 7">
    <name type="scientific">Haloferula sargassicola</name>
    <dbReference type="NCBI Taxonomy" id="490096"/>
    <lineage>
        <taxon>Bacteria</taxon>
        <taxon>Pseudomonadati</taxon>
        <taxon>Verrucomicrobiota</taxon>
        <taxon>Verrucomicrobiia</taxon>
        <taxon>Verrucomicrobiales</taxon>
        <taxon>Verrucomicrobiaceae</taxon>
        <taxon>Haloferula</taxon>
    </lineage>
</organism>
<evidence type="ECO:0000256" key="4">
    <source>
        <dbReference type="RuleBase" id="RU361153"/>
    </source>
</evidence>
<dbReference type="PROSITE" id="PS00659">
    <property type="entry name" value="GLYCOSYL_HYDROL_F5"/>
    <property type="match status" value="1"/>
</dbReference>
<comment type="similarity">
    <text evidence="4">Belongs to the glycosyl hydrolase 5 (cellulase A) family.</text>
</comment>
<reference evidence="6 7" key="1">
    <citation type="submission" date="2024-02" db="EMBL/GenBank/DDBJ databases">
        <title>Haloferula sargassicola NBRC 104335.</title>
        <authorList>
            <person name="Ichikawa N."/>
            <person name="Katano-Makiyama Y."/>
            <person name="Hidaka K."/>
        </authorList>
    </citation>
    <scope>NUCLEOTIDE SEQUENCE [LARGE SCALE GENOMIC DNA]</scope>
    <source>
        <strain evidence="6 7">NBRC 104335</strain>
    </source>
</reference>
<keyword evidence="7" id="KW-1185">Reference proteome</keyword>
<keyword evidence="2 4" id="KW-0378">Hydrolase</keyword>
<evidence type="ECO:0000313" key="7">
    <source>
        <dbReference type="Proteomes" id="UP001476282"/>
    </source>
</evidence>
<feature type="domain" description="Glycoside hydrolase family 5" evidence="5">
    <location>
        <begin position="220"/>
        <end position="504"/>
    </location>
</feature>
<sequence>MKSLMVFLAGVVMAEEPPVKLAEQARLQLKMAEGGQVIDNLALTVAGAWMDPGPPGETRDLTFPIDAWQWTAATLRFTPPASGKAELSFIGPWEEQSTGVVWRQEILWDDVEAEGSSVTNGSFSAGIEGWTSPWAPFPPAADWPLAGREVGASWLGRPLVQQLTVEGGKPVTLRFRARAAAPSDRPEMHPVSGKTPAHDWAAALKRGVNLGNCWEAPVGSWGVPYGPEDIDRIADAGFDHIRVPVGWHHRIENGEISPGLLEELEPVLKQAEKRKLHMILDWHGFKALEEDPDGHRQDFIDGWKTIAAHFKAWSPLLAYELLNEPTGGLHGSVLNDLHQQVLTEIRAIDPERIVFLDPGRWAVADQLGQLWIPQSEKRVILTFHCYDPFPFTHQKAAWVGFQSVEDIRFPGPPSSPAQAPVENLARWYAAYSDPEARPNPSSISSVERLLDKAKAWSENFGRPVHLGEFGCVRDADPASRRRYARQVRDAAEKRDIPWSWWEWKVGFGVVDMQTGEPLLIDALTGD</sequence>
<dbReference type="InterPro" id="IPR001547">
    <property type="entry name" value="Glyco_hydro_5"/>
</dbReference>
<dbReference type="Pfam" id="PF00150">
    <property type="entry name" value="Cellulase"/>
    <property type="match status" value="1"/>
</dbReference>
<proteinExistence type="inferred from homology"/>
<keyword evidence="1" id="KW-0732">Signal</keyword>
<dbReference type="InterPro" id="IPR018087">
    <property type="entry name" value="Glyco_hydro_5_CS"/>
</dbReference>
<comment type="caution">
    <text evidence="6">The sequence shown here is derived from an EMBL/GenBank/DDBJ whole genome shotgun (WGS) entry which is preliminary data.</text>
</comment>
<dbReference type="RefSeq" id="WP_353566631.1">
    <property type="nucleotide sequence ID" value="NZ_BAABRI010000008.1"/>
</dbReference>
<evidence type="ECO:0000259" key="5">
    <source>
        <dbReference type="Pfam" id="PF00150"/>
    </source>
</evidence>
<dbReference type="InterPro" id="IPR050386">
    <property type="entry name" value="Glycosyl_hydrolase_5"/>
</dbReference>
<protein>
    <recommendedName>
        <fullName evidence="5">Glycoside hydrolase family 5 domain-containing protein</fullName>
    </recommendedName>
</protein>
<dbReference type="SUPFAM" id="SSF51445">
    <property type="entry name" value="(Trans)glycosidases"/>
    <property type="match status" value="1"/>
</dbReference>
<evidence type="ECO:0000256" key="2">
    <source>
        <dbReference type="ARBA" id="ARBA00022801"/>
    </source>
</evidence>
<accession>A0ABP9UR57</accession>